<dbReference type="GO" id="GO:0005179">
    <property type="term" value="F:hormone activity"/>
    <property type="evidence" value="ECO:0007669"/>
    <property type="project" value="UniProtKB-KW"/>
</dbReference>
<feature type="chain" id="PRO_5044216965" description="Somatostatin/Cortistatin C-terminal domain-containing protein" evidence="8">
    <location>
        <begin position="25"/>
        <end position="107"/>
    </location>
</feature>
<keyword evidence="11" id="KW-1185">Reference proteome</keyword>
<dbReference type="InterPro" id="IPR018142">
    <property type="entry name" value="Somatostatin/Cortistatin_C"/>
</dbReference>
<evidence type="ECO:0000256" key="1">
    <source>
        <dbReference type="ARBA" id="ARBA00003524"/>
    </source>
</evidence>
<keyword evidence="6" id="KW-0372">Hormone</keyword>
<evidence type="ECO:0000256" key="2">
    <source>
        <dbReference type="ARBA" id="ARBA00004613"/>
    </source>
</evidence>
<name>A0AAY4AK47_9TELE</name>
<evidence type="ECO:0000256" key="8">
    <source>
        <dbReference type="SAM" id="SignalP"/>
    </source>
</evidence>
<protein>
    <recommendedName>
        <fullName evidence="9">Somatostatin/Cortistatin C-terminal domain-containing protein</fullName>
    </recommendedName>
</protein>
<keyword evidence="7" id="KW-1015">Disulfide bond</keyword>
<evidence type="ECO:0000259" key="9">
    <source>
        <dbReference type="Pfam" id="PF03002"/>
    </source>
</evidence>
<evidence type="ECO:0000313" key="10">
    <source>
        <dbReference type="Ensembl" id="ENSDCDP00010009248.1"/>
    </source>
</evidence>
<dbReference type="Ensembl" id="ENSDCDT00010009724.1">
    <property type="protein sequence ID" value="ENSDCDP00010009248.1"/>
    <property type="gene ID" value="ENSDCDG00010004151.1"/>
</dbReference>
<evidence type="ECO:0000256" key="5">
    <source>
        <dbReference type="ARBA" id="ARBA00022685"/>
    </source>
</evidence>
<reference evidence="10 11" key="1">
    <citation type="submission" date="2020-06" db="EMBL/GenBank/DDBJ databases">
        <authorList>
            <consortium name="Wellcome Sanger Institute Data Sharing"/>
        </authorList>
    </citation>
    <scope>NUCLEOTIDE SEQUENCE [LARGE SCALE GENOMIC DNA]</scope>
</reference>
<comment type="function">
    <text evidence="1">Somatostatin inhibits the release of somatotropin.</text>
</comment>
<feature type="domain" description="Somatostatin/Cortistatin C-terminal" evidence="9">
    <location>
        <begin position="90"/>
        <end position="107"/>
    </location>
</feature>
<reference evidence="10" key="3">
    <citation type="submission" date="2025-09" db="UniProtKB">
        <authorList>
            <consortium name="Ensembl"/>
        </authorList>
    </citation>
    <scope>IDENTIFICATION</scope>
</reference>
<dbReference type="GeneTree" id="ENSGT01090000260185"/>
<keyword evidence="4" id="KW-0964">Secreted</keyword>
<evidence type="ECO:0000313" key="11">
    <source>
        <dbReference type="Proteomes" id="UP000694580"/>
    </source>
</evidence>
<comment type="subcellular location">
    <subcellularLocation>
        <location evidence="2">Secreted</location>
    </subcellularLocation>
</comment>
<dbReference type="PANTHER" id="PTHR10558:SF2">
    <property type="entry name" value="SOMATOSTATIN"/>
    <property type="match status" value="1"/>
</dbReference>
<proteinExistence type="inferred from homology"/>
<dbReference type="AlphaFoldDB" id="A0AAY4AK47"/>
<dbReference type="Proteomes" id="UP000694580">
    <property type="component" value="Chromosome 1"/>
</dbReference>
<comment type="similarity">
    <text evidence="3">Belongs to the somatostatin family.</text>
</comment>
<keyword evidence="8" id="KW-0732">Signal</keyword>
<evidence type="ECO:0000256" key="4">
    <source>
        <dbReference type="ARBA" id="ARBA00022525"/>
    </source>
</evidence>
<feature type="signal peptide" evidence="8">
    <location>
        <begin position="1"/>
        <end position="24"/>
    </location>
</feature>
<evidence type="ECO:0000256" key="7">
    <source>
        <dbReference type="ARBA" id="ARBA00023157"/>
    </source>
</evidence>
<reference evidence="10" key="2">
    <citation type="submission" date="2025-08" db="UniProtKB">
        <authorList>
            <consortium name="Ensembl"/>
        </authorList>
    </citation>
    <scope>IDENTIFICATION</scope>
</reference>
<dbReference type="GO" id="GO:0030334">
    <property type="term" value="P:regulation of cell migration"/>
    <property type="evidence" value="ECO:0007669"/>
    <property type="project" value="TreeGrafter"/>
</dbReference>
<dbReference type="GO" id="GO:0005615">
    <property type="term" value="C:extracellular space"/>
    <property type="evidence" value="ECO:0007669"/>
    <property type="project" value="TreeGrafter"/>
</dbReference>
<dbReference type="Pfam" id="PF03002">
    <property type="entry name" value="Somatostatin"/>
    <property type="match status" value="1"/>
</dbReference>
<dbReference type="PANTHER" id="PTHR10558">
    <property type="entry name" value="SOMATOSTATIN"/>
    <property type="match status" value="1"/>
</dbReference>
<organism evidence="10 11">
    <name type="scientific">Denticeps clupeoides</name>
    <name type="common">denticle herring</name>
    <dbReference type="NCBI Taxonomy" id="299321"/>
    <lineage>
        <taxon>Eukaryota</taxon>
        <taxon>Metazoa</taxon>
        <taxon>Chordata</taxon>
        <taxon>Craniata</taxon>
        <taxon>Vertebrata</taxon>
        <taxon>Euteleostomi</taxon>
        <taxon>Actinopterygii</taxon>
        <taxon>Neopterygii</taxon>
        <taxon>Teleostei</taxon>
        <taxon>Clupei</taxon>
        <taxon>Clupeiformes</taxon>
        <taxon>Denticipitoidei</taxon>
        <taxon>Denticipitidae</taxon>
        <taxon>Denticeps</taxon>
    </lineage>
</organism>
<dbReference type="InterPro" id="IPR004250">
    <property type="entry name" value="Somatostatin"/>
</dbReference>
<sequence length="107" mass="11986">MFYSQLQALLLLLGSCALLGRTGAAPQPDALSRVARLHGICLLVLQDLSQMLRLRILTDLMAQGDGEILPPPDNLDVREEVARQLPFSQRERKAGCRNFFWKTFTSC</sequence>
<accession>A0AAY4AK47</accession>
<keyword evidence="5" id="KW-0165">Cleavage on pair of basic residues</keyword>
<evidence type="ECO:0000256" key="3">
    <source>
        <dbReference type="ARBA" id="ARBA00008327"/>
    </source>
</evidence>
<evidence type="ECO:0000256" key="6">
    <source>
        <dbReference type="ARBA" id="ARBA00022702"/>
    </source>
</evidence>
<gene>
    <name evidence="10" type="primary">sst5</name>
</gene>